<dbReference type="Proteomes" id="UP000028760">
    <property type="component" value="Unassembled WGS sequence"/>
</dbReference>
<reference evidence="2" key="1">
    <citation type="submission" date="2013-10" db="EMBL/GenBank/DDBJ databases">
        <authorList>
            <person name="Schartl M."/>
            <person name="Warren W."/>
        </authorList>
    </citation>
    <scope>NUCLEOTIDE SEQUENCE [LARGE SCALE GENOMIC DNA]</scope>
    <source>
        <strain evidence="2">female</strain>
    </source>
</reference>
<dbReference type="Ensembl" id="ENSPFOT00000020909.1">
    <property type="protein sequence ID" value="ENSPFOP00000020883.1"/>
    <property type="gene ID" value="ENSPFOG00000020759.1"/>
</dbReference>
<accession>A0A087YS80</accession>
<protein>
    <submittedName>
        <fullName evidence="1">Uncharacterized protein</fullName>
    </submittedName>
</protein>
<dbReference type="eggNOG" id="ENOG502T0MD">
    <property type="taxonomic scope" value="Eukaryota"/>
</dbReference>
<sequence length="113" mass="12840">LWWRENSQTGHTALCSSSQNSLGSSWCLLQTISCFAPVSVSDDPGFCLPVKESASSFREKFIPGSLEDFLLQMGQFLFPVCSQNFCRQLEQKLWLQLRDTGSLNVSEQTWQLR</sequence>
<keyword evidence="2" id="KW-1185">Reference proteome</keyword>
<proteinExistence type="predicted"/>
<name>A0A087YS80_POEFO</name>
<dbReference type="EMBL" id="AYCK01017007">
    <property type="status" value="NOT_ANNOTATED_CDS"/>
    <property type="molecule type" value="Genomic_DNA"/>
</dbReference>
<reference evidence="1" key="2">
    <citation type="submission" date="2025-08" db="UniProtKB">
        <authorList>
            <consortium name="Ensembl"/>
        </authorList>
    </citation>
    <scope>IDENTIFICATION</scope>
</reference>
<organism evidence="1 2">
    <name type="scientific">Poecilia formosa</name>
    <name type="common">Amazon molly</name>
    <name type="synonym">Limia formosa</name>
    <dbReference type="NCBI Taxonomy" id="48698"/>
    <lineage>
        <taxon>Eukaryota</taxon>
        <taxon>Metazoa</taxon>
        <taxon>Chordata</taxon>
        <taxon>Craniata</taxon>
        <taxon>Vertebrata</taxon>
        <taxon>Euteleostomi</taxon>
        <taxon>Actinopterygii</taxon>
        <taxon>Neopterygii</taxon>
        <taxon>Teleostei</taxon>
        <taxon>Neoteleostei</taxon>
        <taxon>Acanthomorphata</taxon>
        <taxon>Ovalentaria</taxon>
        <taxon>Atherinomorphae</taxon>
        <taxon>Cyprinodontiformes</taxon>
        <taxon>Poeciliidae</taxon>
        <taxon>Poeciliinae</taxon>
        <taxon>Poecilia</taxon>
    </lineage>
</organism>
<evidence type="ECO:0000313" key="2">
    <source>
        <dbReference type="Proteomes" id="UP000028760"/>
    </source>
</evidence>
<reference evidence="1" key="3">
    <citation type="submission" date="2025-09" db="UniProtKB">
        <authorList>
            <consortium name="Ensembl"/>
        </authorList>
    </citation>
    <scope>IDENTIFICATION</scope>
</reference>
<dbReference type="AlphaFoldDB" id="A0A087YS80"/>
<evidence type="ECO:0000313" key="1">
    <source>
        <dbReference type="Ensembl" id="ENSPFOP00000020883.1"/>
    </source>
</evidence>